<evidence type="ECO:0000259" key="2">
    <source>
        <dbReference type="Pfam" id="PF13400"/>
    </source>
</evidence>
<name>A0A1P8WMW5_9PLAN</name>
<reference evidence="3 4" key="1">
    <citation type="journal article" date="2016" name="Front. Microbiol.">
        <title>Fuerstia marisgermanicae gen. nov., sp. nov., an Unusual Member of the Phylum Planctomycetes from the German Wadden Sea.</title>
        <authorList>
            <person name="Kohn T."/>
            <person name="Heuer A."/>
            <person name="Jogler M."/>
            <person name="Vollmers J."/>
            <person name="Boedeker C."/>
            <person name="Bunk B."/>
            <person name="Rast P."/>
            <person name="Borchert D."/>
            <person name="Glockner I."/>
            <person name="Freese H.M."/>
            <person name="Klenk H.P."/>
            <person name="Overmann J."/>
            <person name="Kaster A.K."/>
            <person name="Rohde M."/>
            <person name="Wiegand S."/>
            <person name="Jogler C."/>
        </authorList>
    </citation>
    <scope>NUCLEOTIDE SEQUENCE [LARGE SCALE GENOMIC DNA]</scope>
    <source>
        <strain evidence="3 4">NH11</strain>
    </source>
</reference>
<keyword evidence="1" id="KW-0812">Transmembrane</keyword>
<dbReference type="EMBL" id="CP017641">
    <property type="protein sequence ID" value="APZ95403.1"/>
    <property type="molecule type" value="Genomic_DNA"/>
</dbReference>
<dbReference type="AlphaFoldDB" id="A0A1P8WMW5"/>
<dbReference type="KEGG" id="fmr:Fuma_05061"/>
<dbReference type="STRING" id="1891926.Fuma_05061"/>
<dbReference type="InterPro" id="IPR028087">
    <property type="entry name" value="Tad_N"/>
</dbReference>
<evidence type="ECO:0000313" key="4">
    <source>
        <dbReference type="Proteomes" id="UP000187735"/>
    </source>
</evidence>
<proteinExistence type="predicted"/>
<dbReference type="OrthoDB" id="260382at2"/>
<feature type="domain" description="Putative Flp pilus-assembly TadG-like N-terminal" evidence="2">
    <location>
        <begin position="21"/>
        <end position="66"/>
    </location>
</feature>
<sequence>MNVHQPSHRMKSSASQQYRSGKILIALAVSLPALFAVLGLYVDGSMMLLRTRELQAQADAAATAAAFSLMTDDGIMEDVADDFVRIHNGNTSAVVTTHHPPLTGDYAGNTDYVAVTVQRAFDGFFSAVAGNTTRNLRVTAVAGIEPVTEPAAVVVLEPDPEVITYGPLLSSLIPGIQPQVAGLEVLGLGELVVDGAVLVNNEWGGVDENGERVGETMLIESACACTPLLTTSRIRAEDIHVVGGVDSVVKYCSNENGSPSPLKANRRPTTDPLIDLTVPTSSSDPSNVDSANRGTVNVVSLPLVGFSTTLQPGVYDSIQIVGGRVTFEPGIYIIKGANPLTGISLLLAECIVNANDVMFYITNSSGYSVHSGLPDGGDEDNAPPSYVGINLGPSVVMTNLVGASSLSPLDDPSSPYDGMLLFQRRWDRRPIILIQTNILCDMQVSGHIYAKWAPLFVVGNGTFESAMAVGSLRTVVVGRVSIEPTSKFDGARGVFLVE</sequence>
<gene>
    <name evidence="3" type="ORF">Fuma_05061</name>
</gene>
<accession>A0A1P8WMW5</accession>
<feature type="transmembrane region" description="Helical" evidence="1">
    <location>
        <begin position="21"/>
        <end position="42"/>
    </location>
</feature>
<evidence type="ECO:0000256" key="1">
    <source>
        <dbReference type="SAM" id="Phobius"/>
    </source>
</evidence>
<dbReference type="Proteomes" id="UP000187735">
    <property type="component" value="Chromosome"/>
</dbReference>
<organism evidence="3 4">
    <name type="scientific">Fuerstiella marisgermanici</name>
    <dbReference type="NCBI Taxonomy" id="1891926"/>
    <lineage>
        <taxon>Bacteria</taxon>
        <taxon>Pseudomonadati</taxon>
        <taxon>Planctomycetota</taxon>
        <taxon>Planctomycetia</taxon>
        <taxon>Planctomycetales</taxon>
        <taxon>Planctomycetaceae</taxon>
        <taxon>Fuerstiella</taxon>
    </lineage>
</organism>
<protein>
    <submittedName>
        <fullName evidence="3">Putative membrane protein</fullName>
    </submittedName>
</protein>
<dbReference type="Pfam" id="PF13400">
    <property type="entry name" value="Tad"/>
    <property type="match status" value="1"/>
</dbReference>
<keyword evidence="4" id="KW-1185">Reference proteome</keyword>
<evidence type="ECO:0000313" key="3">
    <source>
        <dbReference type="EMBL" id="APZ95403.1"/>
    </source>
</evidence>
<keyword evidence="1" id="KW-1133">Transmembrane helix</keyword>
<keyword evidence="1" id="KW-0472">Membrane</keyword>